<dbReference type="InterPro" id="IPR002347">
    <property type="entry name" value="SDR_fam"/>
</dbReference>
<dbReference type="Gene3D" id="3.40.50.720">
    <property type="entry name" value="NAD(P)-binding Rossmann-like Domain"/>
    <property type="match status" value="1"/>
</dbReference>
<dbReference type="InterPro" id="IPR020904">
    <property type="entry name" value="Sc_DH/Rdtase_CS"/>
</dbReference>
<dbReference type="PANTHER" id="PTHR32125">
    <property type="entry name" value="2-C-METHYL-D-ERYTHRITOL 4-PHOSPHATE CYTIDYLYLTRANSFERASE, CHLOROPLASTIC"/>
    <property type="match status" value="1"/>
</dbReference>
<dbReference type="PANTHER" id="PTHR32125:SF4">
    <property type="entry name" value="2-C-METHYL-D-ERYTHRITOL 4-PHOSPHATE CYTIDYLYLTRANSFERASE, CHLOROPLASTIC"/>
    <property type="match status" value="1"/>
</dbReference>
<reference evidence="4 5" key="1">
    <citation type="submission" date="2021-01" db="EMBL/GenBank/DDBJ databases">
        <title>C459-1 draft genome sequence.</title>
        <authorList>
            <person name="Zhang X.-F."/>
        </authorList>
    </citation>
    <scope>NUCLEOTIDE SEQUENCE [LARGE SCALE GENOMIC DNA]</scope>
    <source>
        <strain evidence="5">C459-1</strain>
    </source>
</reference>
<dbReference type="Gene3D" id="3.90.550.10">
    <property type="entry name" value="Spore Coat Polysaccharide Biosynthesis Protein SpsA, Chain A"/>
    <property type="match status" value="1"/>
</dbReference>
<evidence type="ECO:0000256" key="2">
    <source>
        <dbReference type="ARBA" id="ARBA00022695"/>
    </source>
</evidence>
<protein>
    <recommendedName>
        <fullName evidence="3">2-C-methyl-D-erythritol 4-phosphate cytidylyltransferase</fullName>
        <ecNumber evidence="3">2.7.7.60</ecNumber>
    </recommendedName>
    <alternativeName>
        <fullName evidence="3">4-diphosphocytidyl-2C-methyl-D-erythritol synthase</fullName>
    </alternativeName>
    <alternativeName>
        <fullName evidence="3">MEP cytidylyltransferase</fullName>
        <shortName evidence="3">MCT</shortName>
    </alternativeName>
</protein>
<feature type="site" description="Positions MEP for the nucleophilic attack" evidence="3">
    <location>
        <position position="212"/>
    </location>
</feature>
<dbReference type="InterPro" id="IPR001228">
    <property type="entry name" value="IspD"/>
</dbReference>
<keyword evidence="3" id="KW-0414">Isoprene biosynthesis</keyword>
<dbReference type="InterPro" id="IPR012115">
    <property type="entry name" value="CDP-ribitol_syn"/>
</dbReference>
<comment type="caution">
    <text evidence="4">The sequence shown here is derived from an EMBL/GenBank/DDBJ whole genome shotgun (WGS) entry which is preliminary data.</text>
</comment>
<dbReference type="SUPFAM" id="SSF53448">
    <property type="entry name" value="Nucleotide-diphospho-sugar transferases"/>
    <property type="match status" value="1"/>
</dbReference>
<dbReference type="NCBIfam" id="NF001183">
    <property type="entry name" value="PRK00155.1-3"/>
    <property type="match status" value="1"/>
</dbReference>
<dbReference type="GO" id="GO:0016779">
    <property type="term" value="F:nucleotidyltransferase activity"/>
    <property type="evidence" value="ECO:0007669"/>
    <property type="project" value="UniProtKB-KW"/>
</dbReference>
<dbReference type="HAMAP" id="MF_00108">
    <property type="entry name" value="IspD"/>
    <property type="match status" value="1"/>
</dbReference>
<name>A0ABS1QXV6_9SPHI</name>
<proteinExistence type="inferred from homology"/>
<dbReference type="InterPro" id="IPR029044">
    <property type="entry name" value="Nucleotide-diphossugar_trans"/>
</dbReference>
<dbReference type="SUPFAM" id="SSF51735">
    <property type="entry name" value="NAD(P)-binding Rossmann-fold domains"/>
    <property type="match status" value="1"/>
</dbReference>
<keyword evidence="5" id="KW-1185">Reference proteome</keyword>
<dbReference type="InterPro" id="IPR034683">
    <property type="entry name" value="IspD/TarI"/>
</dbReference>
<dbReference type="Proteomes" id="UP000625283">
    <property type="component" value="Unassembled WGS sequence"/>
</dbReference>
<dbReference type="InterPro" id="IPR036291">
    <property type="entry name" value="NAD(P)-bd_dom_sf"/>
</dbReference>
<dbReference type="RefSeq" id="WP_202101086.1">
    <property type="nucleotide sequence ID" value="NZ_JAERTY010000001.1"/>
</dbReference>
<keyword evidence="2 3" id="KW-0548">Nucleotidyltransferase</keyword>
<evidence type="ECO:0000256" key="1">
    <source>
        <dbReference type="ARBA" id="ARBA00022679"/>
    </source>
</evidence>
<comment type="similarity">
    <text evidence="3">Belongs to the IspD/TarI cytidylyltransferase family. IspD subfamily.</text>
</comment>
<dbReference type="Pfam" id="PF01128">
    <property type="entry name" value="IspD"/>
    <property type="match status" value="1"/>
</dbReference>
<dbReference type="CDD" id="cd02516">
    <property type="entry name" value="CDP-ME_synthetase"/>
    <property type="match status" value="1"/>
</dbReference>
<sequence length="454" mass="50609">MNVAVILAGGSGSRMASTMPKQFLKVAGKTIIEHTIDAFENNTSIDEIAIVTKENYISTMEELVLKNQYKKVKKILQGGKERYHSSLAAIGAYTDVECKLIFHDAVRPLVNDRIINDCIKALERYDAVDVAIQAVDTIIQVDAADTISDIPQRSVLRYGQTPQCFKRSVIQNAYELALQDPDFLTTDDCNVVKTYMPQVPIHVVEGEVFNMKVTHMEDLFLMDKLFQLKSSKGNAQELNKEAIATMPNKVMVVLGGSYGIGEEVVKIGRQLGAVVYSYSRTENGVDVSDVECVRKCLREVYERNGRIDYVVCTAGILIKEPLFSVSYDDLQKSISVNLMGTAIVAKEAYEYLKESKGGLLFYTSSSYTRGRMLYSVYSATKAAIVNFMQAISEEWFDLKIRVNCINPERTKTPMRIKNFGAEPEETLLNARNVGIATVNLLVSSSTGEVIDVKR</sequence>
<evidence type="ECO:0000256" key="3">
    <source>
        <dbReference type="HAMAP-Rule" id="MF_00108"/>
    </source>
</evidence>
<dbReference type="CDD" id="cd05233">
    <property type="entry name" value="SDR_c"/>
    <property type="match status" value="1"/>
</dbReference>
<feature type="site" description="Transition state stabilizer" evidence="3">
    <location>
        <position position="14"/>
    </location>
</feature>
<feature type="site" description="Transition state stabilizer" evidence="3">
    <location>
        <position position="21"/>
    </location>
</feature>
<evidence type="ECO:0000313" key="4">
    <source>
        <dbReference type="EMBL" id="MBL1407268.1"/>
    </source>
</evidence>
<dbReference type="PROSITE" id="PS00061">
    <property type="entry name" value="ADH_SHORT"/>
    <property type="match status" value="1"/>
</dbReference>
<dbReference type="Pfam" id="PF00106">
    <property type="entry name" value="adh_short"/>
    <property type="match status" value="1"/>
</dbReference>
<comment type="pathway">
    <text evidence="3">Isoprenoid biosynthesis; isopentenyl diphosphate biosynthesis via DXP pathway; isopentenyl diphosphate from 1-deoxy-D-xylulose 5-phosphate: step 2/6.</text>
</comment>
<evidence type="ECO:0000313" key="5">
    <source>
        <dbReference type="Proteomes" id="UP000625283"/>
    </source>
</evidence>
<gene>
    <name evidence="3" type="primary">ispD</name>
    <name evidence="4" type="ORF">JKG61_00745</name>
</gene>
<organism evidence="4 5">
    <name type="scientific">Sphingobacterium faecale</name>
    <dbReference type="NCBI Taxonomy" id="2803775"/>
    <lineage>
        <taxon>Bacteria</taxon>
        <taxon>Pseudomonadati</taxon>
        <taxon>Bacteroidota</taxon>
        <taxon>Sphingobacteriia</taxon>
        <taxon>Sphingobacteriales</taxon>
        <taxon>Sphingobacteriaceae</taxon>
        <taxon>Sphingobacterium</taxon>
    </lineage>
</organism>
<feature type="site" description="Positions MEP for the nucleophilic attack" evidence="3">
    <location>
        <position position="153"/>
    </location>
</feature>
<keyword evidence="1 3" id="KW-0808">Transferase</keyword>
<dbReference type="EMBL" id="JAERTY010000001">
    <property type="protein sequence ID" value="MBL1407268.1"/>
    <property type="molecule type" value="Genomic_DNA"/>
</dbReference>
<dbReference type="PRINTS" id="PR00081">
    <property type="entry name" value="GDHRDH"/>
</dbReference>
<dbReference type="PIRSF" id="PIRSF036586">
    <property type="entry name" value="CDP-ribitol_syn"/>
    <property type="match status" value="1"/>
</dbReference>
<comment type="catalytic activity">
    <reaction evidence="3">
        <text>2-C-methyl-D-erythritol 4-phosphate + CTP + H(+) = 4-CDP-2-C-methyl-D-erythritol + diphosphate</text>
        <dbReference type="Rhea" id="RHEA:13429"/>
        <dbReference type="ChEBI" id="CHEBI:15378"/>
        <dbReference type="ChEBI" id="CHEBI:33019"/>
        <dbReference type="ChEBI" id="CHEBI:37563"/>
        <dbReference type="ChEBI" id="CHEBI:57823"/>
        <dbReference type="ChEBI" id="CHEBI:58262"/>
        <dbReference type="EC" id="2.7.7.60"/>
    </reaction>
</comment>
<accession>A0ABS1QXV6</accession>
<dbReference type="EC" id="2.7.7.60" evidence="3"/>
<comment type="function">
    <text evidence="3">Catalyzes the formation of 4-diphosphocytidyl-2-C-methyl-D-erythritol from CTP and 2-C-methyl-D-erythritol 4-phosphate (MEP).</text>
</comment>
<dbReference type="InterPro" id="IPR050088">
    <property type="entry name" value="IspD/TarI_cytidylyltransf_bact"/>
</dbReference>